<protein>
    <submittedName>
        <fullName evidence="4">Damage-inducible protein DinB</fullName>
    </submittedName>
</protein>
<dbReference type="GO" id="GO:0046872">
    <property type="term" value="F:metal ion binding"/>
    <property type="evidence" value="ECO:0007669"/>
    <property type="project" value="UniProtKB-KW"/>
</dbReference>
<gene>
    <name evidence="4" type="ORF">D9R14_00585</name>
</gene>
<keyword evidence="5" id="KW-1185">Reference proteome</keyword>
<sequence>MRAYRTLAAYNAWANARLYDAAAVLGPQACARPMGAFFGSLIGTLNHLVVADRIWLARFEGTDGPQPALDTMLETDLAALRGLRAAEDARIIDFAERLMPERLDGTLSYANSSGRIFTQALSSALDHVFNHQTHHRGQAHALLTQLGGRAAAPSLDLIAFQREAQS</sequence>
<evidence type="ECO:0000256" key="3">
    <source>
        <dbReference type="PIRSR" id="PIRSR607837-1"/>
    </source>
</evidence>
<evidence type="ECO:0000256" key="2">
    <source>
        <dbReference type="ARBA" id="ARBA00022723"/>
    </source>
</evidence>
<feature type="binding site" evidence="3">
    <location>
        <position position="131"/>
    </location>
    <ligand>
        <name>a divalent metal cation</name>
        <dbReference type="ChEBI" id="CHEBI:60240"/>
    </ligand>
</feature>
<dbReference type="RefSeq" id="WP_121621354.1">
    <property type="nucleotide sequence ID" value="NZ_JACIIW010000004.1"/>
</dbReference>
<feature type="binding site" evidence="3">
    <location>
        <position position="135"/>
    </location>
    <ligand>
        <name>a divalent metal cation</name>
        <dbReference type="ChEBI" id="CHEBI:60240"/>
    </ligand>
</feature>
<dbReference type="InterPro" id="IPR007837">
    <property type="entry name" value="DinB"/>
</dbReference>
<organism evidence="4 5">
    <name type="scientific">Xanthobacter tagetidis</name>
    <dbReference type="NCBI Taxonomy" id="60216"/>
    <lineage>
        <taxon>Bacteria</taxon>
        <taxon>Pseudomonadati</taxon>
        <taxon>Pseudomonadota</taxon>
        <taxon>Alphaproteobacteria</taxon>
        <taxon>Hyphomicrobiales</taxon>
        <taxon>Xanthobacteraceae</taxon>
        <taxon>Xanthobacter</taxon>
    </lineage>
</organism>
<proteinExistence type="inferred from homology"/>
<dbReference type="PANTHER" id="PTHR37302">
    <property type="entry name" value="SLR1116 PROTEIN"/>
    <property type="match status" value="1"/>
</dbReference>
<dbReference type="Proteomes" id="UP000269692">
    <property type="component" value="Unassembled WGS sequence"/>
</dbReference>
<evidence type="ECO:0000313" key="5">
    <source>
        <dbReference type="Proteomes" id="UP000269692"/>
    </source>
</evidence>
<dbReference type="OrthoDB" id="9807509at2"/>
<dbReference type="SUPFAM" id="SSF109854">
    <property type="entry name" value="DinB/YfiT-like putative metalloenzymes"/>
    <property type="match status" value="1"/>
</dbReference>
<comment type="similarity">
    <text evidence="1">Belongs to the DinB family.</text>
</comment>
<dbReference type="Gene3D" id="1.20.120.450">
    <property type="entry name" value="dinb family like domain"/>
    <property type="match status" value="1"/>
</dbReference>
<comment type="caution">
    <text evidence="4">The sequence shown here is derived from an EMBL/GenBank/DDBJ whole genome shotgun (WGS) entry which is preliminary data.</text>
</comment>
<accession>A0A3L7AM64</accession>
<dbReference type="PANTHER" id="PTHR37302:SF1">
    <property type="entry name" value="PROTEIN DINB"/>
    <property type="match status" value="1"/>
</dbReference>
<evidence type="ECO:0000313" key="4">
    <source>
        <dbReference type="EMBL" id="RLP81539.1"/>
    </source>
</evidence>
<dbReference type="Pfam" id="PF05163">
    <property type="entry name" value="DinB"/>
    <property type="match status" value="1"/>
</dbReference>
<evidence type="ECO:0000256" key="1">
    <source>
        <dbReference type="ARBA" id="ARBA00008635"/>
    </source>
</evidence>
<keyword evidence="2 3" id="KW-0479">Metal-binding</keyword>
<feature type="binding site" evidence="3">
    <location>
        <position position="47"/>
    </location>
    <ligand>
        <name>a divalent metal cation</name>
        <dbReference type="ChEBI" id="CHEBI:60240"/>
    </ligand>
</feature>
<dbReference type="InterPro" id="IPR034660">
    <property type="entry name" value="DinB/YfiT-like"/>
</dbReference>
<dbReference type="EMBL" id="RCTF01000001">
    <property type="protein sequence ID" value="RLP81539.1"/>
    <property type="molecule type" value="Genomic_DNA"/>
</dbReference>
<reference evidence="4 5" key="1">
    <citation type="submission" date="2018-10" db="EMBL/GenBank/DDBJ databases">
        <title>Xanthobacter tagetidis genome sequencing and assembly.</title>
        <authorList>
            <person name="Maclea K.S."/>
            <person name="Goen A.E."/>
            <person name="Fatima S.A."/>
        </authorList>
    </citation>
    <scope>NUCLEOTIDE SEQUENCE [LARGE SCALE GENOMIC DNA]</scope>
    <source>
        <strain evidence="4 5">ATCC 700314</strain>
    </source>
</reference>
<name>A0A3L7AM64_9HYPH</name>
<dbReference type="AlphaFoldDB" id="A0A3L7AM64"/>